<protein>
    <recommendedName>
        <fullName evidence="5">Transmembrane protein</fullName>
    </recommendedName>
</protein>
<evidence type="ECO:0000256" key="2">
    <source>
        <dbReference type="SAM" id="Phobius"/>
    </source>
</evidence>
<accession>A0ABV1YKQ2</accession>
<keyword evidence="2" id="KW-0472">Membrane</keyword>
<feature type="transmembrane region" description="Helical" evidence="2">
    <location>
        <begin position="86"/>
        <end position="106"/>
    </location>
</feature>
<dbReference type="RefSeq" id="WP_287274249.1">
    <property type="nucleotide sequence ID" value="NZ_JAMYMY010000025.1"/>
</dbReference>
<comment type="caution">
    <text evidence="3">The sequence shown here is derived from an EMBL/GenBank/DDBJ whole genome shotgun (WGS) entry which is preliminary data.</text>
</comment>
<feature type="transmembrane region" description="Helical" evidence="2">
    <location>
        <begin position="160"/>
        <end position="185"/>
    </location>
</feature>
<evidence type="ECO:0000313" key="4">
    <source>
        <dbReference type="Proteomes" id="UP001464387"/>
    </source>
</evidence>
<keyword evidence="4" id="KW-1185">Reference proteome</keyword>
<keyword evidence="2" id="KW-1133">Transmembrane helix</keyword>
<dbReference type="EMBL" id="JAMYPJ010000037">
    <property type="protein sequence ID" value="MER8935767.1"/>
    <property type="molecule type" value="Genomic_DNA"/>
</dbReference>
<organism evidence="3 4">
    <name type="scientific">Mesorhizobium opportunistum</name>
    <dbReference type="NCBI Taxonomy" id="593909"/>
    <lineage>
        <taxon>Bacteria</taxon>
        <taxon>Pseudomonadati</taxon>
        <taxon>Pseudomonadota</taxon>
        <taxon>Alphaproteobacteria</taxon>
        <taxon>Hyphomicrobiales</taxon>
        <taxon>Phyllobacteriaceae</taxon>
        <taxon>Mesorhizobium</taxon>
    </lineage>
</organism>
<keyword evidence="2" id="KW-0812">Transmembrane</keyword>
<dbReference type="Proteomes" id="UP001464387">
    <property type="component" value="Unassembled WGS sequence"/>
</dbReference>
<evidence type="ECO:0000313" key="3">
    <source>
        <dbReference type="EMBL" id="MER8935767.1"/>
    </source>
</evidence>
<name>A0ABV1YKQ2_9HYPH</name>
<gene>
    <name evidence="3" type="ORF">NKI33_22785</name>
</gene>
<evidence type="ECO:0000256" key="1">
    <source>
        <dbReference type="SAM" id="MobiDB-lite"/>
    </source>
</evidence>
<feature type="region of interest" description="Disordered" evidence="1">
    <location>
        <begin position="1"/>
        <end position="21"/>
    </location>
</feature>
<feature type="transmembrane region" description="Helical" evidence="2">
    <location>
        <begin position="46"/>
        <end position="65"/>
    </location>
</feature>
<evidence type="ECO:0008006" key="5">
    <source>
        <dbReference type="Google" id="ProtNLM"/>
    </source>
</evidence>
<reference evidence="3 4" key="1">
    <citation type="journal article" date="2024" name="Proc. Natl. Acad. Sci. U.S.A.">
        <title>The evolutionary genomics of adaptation to stress in wild rhizobium bacteria.</title>
        <authorList>
            <person name="Kehlet-Delgado H."/>
            <person name="Montoya A.P."/>
            <person name="Jensen K.T."/>
            <person name="Wendlandt C.E."/>
            <person name="Dexheimer C."/>
            <person name="Roberts M."/>
            <person name="Torres Martinez L."/>
            <person name="Friesen M.L."/>
            <person name="Griffitts J.S."/>
            <person name="Porter S.S."/>
        </authorList>
    </citation>
    <scope>NUCLEOTIDE SEQUENCE [LARGE SCALE GENOMIC DNA]</scope>
    <source>
        <strain evidence="3 4">M0729</strain>
    </source>
</reference>
<sequence>MSDEAETPGEHPSPVPPIAPDNRQLWEWKTKYEDAAPQIRCEAKILGLYLFSFGLASVLAFSYAGDFTILKGDSAVPLFHLERRDVLCWLVGSVGGTVFAIKWLVHSVANGIWHQDRFLWRVFVPLTGGIYAHVVLAIMQSGIMAGKSEDFASPNLMREIVIAFLAGYFADGVSGLLTNVANAIFGKVDKK</sequence>
<feature type="transmembrane region" description="Helical" evidence="2">
    <location>
        <begin position="118"/>
        <end position="139"/>
    </location>
</feature>
<proteinExistence type="predicted"/>